<name>A0A0R2FTC5_9LACO</name>
<feature type="transmembrane region" description="Helical" evidence="9">
    <location>
        <begin position="12"/>
        <end position="30"/>
    </location>
</feature>
<dbReference type="AlphaFoldDB" id="A0A0R2FTC5"/>
<evidence type="ECO:0000256" key="3">
    <source>
        <dbReference type="ARBA" id="ARBA00022448"/>
    </source>
</evidence>
<dbReference type="EMBL" id="JQAZ01000003">
    <property type="protein sequence ID" value="KRN31913.1"/>
    <property type="molecule type" value="Genomic_DNA"/>
</dbReference>
<dbReference type="Proteomes" id="UP000051751">
    <property type="component" value="Unassembled WGS sequence"/>
</dbReference>
<keyword evidence="7 9" id="KW-0472">Membrane</keyword>
<proteinExistence type="inferred from homology"/>
<keyword evidence="3" id="KW-0813">Transport</keyword>
<feature type="transmembrane region" description="Helical" evidence="9">
    <location>
        <begin position="312"/>
        <end position="331"/>
    </location>
</feature>
<evidence type="ECO:0000256" key="6">
    <source>
        <dbReference type="ARBA" id="ARBA00022989"/>
    </source>
</evidence>
<keyword evidence="12" id="KW-1185">Reference proteome</keyword>
<feature type="transmembrane region" description="Helical" evidence="9">
    <location>
        <begin position="77"/>
        <end position="99"/>
    </location>
</feature>
<feature type="transmembrane region" description="Helical" evidence="9">
    <location>
        <begin position="337"/>
        <end position="358"/>
    </location>
</feature>
<comment type="subcellular location">
    <subcellularLocation>
        <location evidence="1">Cell membrane</location>
        <topology evidence="1">Multi-pass membrane protein</topology>
    </subcellularLocation>
</comment>
<keyword evidence="4" id="KW-1003">Cell membrane</keyword>
<protein>
    <recommendedName>
        <fullName evidence="14">Permease</fullName>
    </recommendedName>
</protein>
<comment type="similarity">
    <text evidence="2">Belongs to the autoinducer-2 exporter (AI-2E) (TC 2.A.86) family.</text>
</comment>
<comment type="caution">
    <text evidence="10">The sequence shown here is derived from an EMBL/GenBank/DDBJ whole genome shotgun (WGS) entry which is preliminary data.</text>
</comment>
<dbReference type="PATRIC" id="fig|81857.3.peg.1422"/>
<evidence type="ECO:0000313" key="13">
    <source>
        <dbReference type="Proteomes" id="UP000051751"/>
    </source>
</evidence>
<dbReference type="GO" id="GO:0055085">
    <property type="term" value="P:transmembrane transport"/>
    <property type="evidence" value="ECO:0007669"/>
    <property type="project" value="TreeGrafter"/>
</dbReference>
<dbReference type="EMBL" id="JQAT01000003">
    <property type="protein sequence ID" value="KRN28412.1"/>
    <property type="molecule type" value="Genomic_DNA"/>
</dbReference>
<evidence type="ECO:0000256" key="1">
    <source>
        <dbReference type="ARBA" id="ARBA00004651"/>
    </source>
</evidence>
<gene>
    <name evidence="10" type="ORF">IV38_GL001412</name>
    <name evidence="11" type="ORF">IV40_GL001199</name>
</gene>
<dbReference type="Proteomes" id="UP000051645">
    <property type="component" value="Unassembled WGS sequence"/>
</dbReference>
<evidence type="ECO:0000256" key="7">
    <source>
        <dbReference type="ARBA" id="ARBA00023136"/>
    </source>
</evidence>
<feature type="transmembrane region" description="Helical" evidence="9">
    <location>
        <begin position="165"/>
        <end position="188"/>
    </location>
</feature>
<dbReference type="OrthoDB" id="9793390at2"/>
<keyword evidence="5 9" id="KW-0812">Transmembrane</keyword>
<feature type="region of interest" description="Disordered" evidence="8">
    <location>
        <begin position="372"/>
        <end position="392"/>
    </location>
</feature>
<accession>A0A0R2FTC5</accession>
<feature type="transmembrane region" description="Helical" evidence="9">
    <location>
        <begin position="36"/>
        <end position="65"/>
    </location>
</feature>
<evidence type="ECO:0000256" key="2">
    <source>
        <dbReference type="ARBA" id="ARBA00009773"/>
    </source>
</evidence>
<evidence type="ECO:0008006" key="14">
    <source>
        <dbReference type="Google" id="ProtNLM"/>
    </source>
</evidence>
<evidence type="ECO:0000256" key="8">
    <source>
        <dbReference type="SAM" id="MobiDB-lite"/>
    </source>
</evidence>
<dbReference type="STRING" id="81857.IV38_GL001412"/>
<evidence type="ECO:0000313" key="11">
    <source>
        <dbReference type="EMBL" id="KRN31913.1"/>
    </source>
</evidence>
<feature type="transmembrane region" description="Helical" evidence="9">
    <location>
        <begin position="242"/>
        <end position="269"/>
    </location>
</feature>
<dbReference type="PANTHER" id="PTHR21716">
    <property type="entry name" value="TRANSMEMBRANE PROTEIN"/>
    <property type="match status" value="1"/>
</dbReference>
<evidence type="ECO:0000256" key="4">
    <source>
        <dbReference type="ARBA" id="ARBA00022475"/>
    </source>
</evidence>
<evidence type="ECO:0000313" key="12">
    <source>
        <dbReference type="Proteomes" id="UP000051645"/>
    </source>
</evidence>
<dbReference type="InterPro" id="IPR002549">
    <property type="entry name" value="AI-2E-like"/>
</dbReference>
<feature type="compositionally biased region" description="Basic and acidic residues" evidence="8">
    <location>
        <begin position="380"/>
        <end position="392"/>
    </location>
</feature>
<dbReference type="RefSeq" id="WP_057769372.1">
    <property type="nucleotide sequence ID" value="NZ_JQAT01000003.1"/>
</dbReference>
<evidence type="ECO:0000256" key="5">
    <source>
        <dbReference type="ARBA" id="ARBA00022692"/>
    </source>
</evidence>
<reference evidence="12 13" key="1">
    <citation type="journal article" date="2015" name="Genome Announc.">
        <title>Expanding the biotechnology potential of lactobacilli through comparative genomics of 213 strains and associated genera.</title>
        <authorList>
            <person name="Sun Z."/>
            <person name="Harris H.M."/>
            <person name="McCann A."/>
            <person name="Guo C."/>
            <person name="Argimon S."/>
            <person name="Zhang W."/>
            <person name="Yang X."/>
            <person name="Jeffery I.B."/>
            <person name="Cooney J.C."/>
            <person name="Kagawa T.F."/>
            <person name="Liu W."/>
            <person name="Song Y."/>
            <person name="Salvetti E."/>
            <person name="Wrobel A."/>
            <person name="Rasinkangas P."/>
            <person name="Parkhill J."/>
            <person name="Rea M.C."/>
            <person name="O'Sullivan O."/>
            <person name="Ritari J."/>
            <person name="Douillard F.P."/>
            <person name="Paul Ross R."/>
            <person name="Yang R."/>
            <person name="Briner A.E."/>
            <person name="Felis G.E."/>
            <person name="de Vos W.M."/>
            <person name="Barrangou R."/>
            <person name="Klaenhammer T.R."/>
            <person name="Caufield P.W."/>
            <person name="Cui Y."/>
            <person name="Zhang H."/>
            <person name="O'Toole P.W."/>
        </authorList>
    </citation>
    <scope>NUCLEOTIDE SEQUENCE [LARGE SCALE GENOMIC DNA]</scope>
    <source>
        <strain evidence="10 13">ATCC BAA-66</strain>
        <strain evidence="11 12">DSM 13344</strain>
    </source>
</reference>
<evidence type="ECO:0000313" key="10">
    <source>
        <dbReference type="EMBL" id="KRN28412.1"/>
    </source>
</evidence>
<dbReference type="Pfam" id="PF01594">
    <property type="entry name" value="AI-2E_transport"/>
    <property type="match status" value="1"/>
</dbReference>
<dbReference type="GO" id="GO:0005886">
    <property type="term" value="C:plasma membrane"/>
    <property type="evidence" value="ECO:0007669"/>
    <property type="project" value="UniProtKB-SubCell"/>
</dbReference>
<feature type="transmembrane region" description="Helical" evidence="9">
    <location>
        <begin position="275"/>
        <end position="300"/>
    </location>
</feature>
<evidence type="ECO:0000256" key="9">
    <source>
        <dbReference type="SAM" id="Phobius"/>
    </source>
</evidence>
<organism evidence="10 13">
    <name type="scientific">Lactobacillus selangorensis</name>
    <dbReference type="NCBI Taxonomy" id="81857"/>
    <lineage>
        <taxon>Bacteria</taxon>
        <taxon>Bacillati</taxon>
        <taxon>Bacillota</taxon>
        <taxon>Bacilli</taxon>
        <taxon>Lactobacillales</taxon>
        <taxon>Lactobacillaceae</taxon>
        <taxon>Lactobacillus</taxon>
    </lineage>
</organism>
<keyword evidence="6 9" id="KW-1133">Transmembrane helix</keyword>
<sequence>MGHTFKKLQKARVLYWSLEILVVFTAIWVLSKINFIFAPIGTFITVLFGPILVAGFLFYLFNPLIVFLGKHFKISRGWAIGLIFLLFFGGLIAILAWVIPNLISQLTQLIVNLPDFVAWLQTMIGKLNNRYPWFEQINFQKYLKQMNLQPSKIIGNLWNNLSGNIPAVIGSVTGTVASAVVVPIMLFYMLKDGNRIIPDVQKFFPQKYRTDVADLLDKMSDTISSYIAGQAIECLFVGCMMFVGYMIIGMPYAFLFGFVSGVATMIPYIGSFLGFLPAFIVALTISVPKAIFAIVVVVIVQQLDGNLVYPNVIGRTLNIHPLTIVILLTVAGNAWGLFGVILAIPVYAVLKTVVSYLYDIYQLRQHARNGTPLKSSHLTPPDDKLDHQGKES</sequence>
<dbReference type="PANTHER" id="PTHR21716:SF53">
    <property type="entry name" value="PERMEASE PERM-RELATED"/>
    <property type="match status" value="1"/>
</dbReference>